<dbReference type="RefSeq" id="WP_074957949.1">
    <property type="nucleotide sequence ID" value="NZ_BJXR01000068.1"/>
</dbReference>
<comment type="subcellular location">
    <subcellularLocation>
        <location evidence="9">Cytoplasm</location>
    </subcellularLocation>
    <text evidence="9">About half TF is bound to the ribosome near the polypeptide exit tunnel while the other half is free in the cytoplasm.</text>
</comment>
<dbReference type="Gene3D" id="1.10.3120.10">
    <property type="entry name" value="Trigger factor, C-terminal domain"/>
    <property type="match status" value="1"/>
</dbReference>
<comment type="function">
    <text evidence="9">Involved in protein export. Acts as a chaperone by maintaining the newly synthesized protein in an open conformation. Functions as a peptidyl-prolyl cis-trans isomerase.</text>
</comment>
<dbReference type="GO" id="GO:0005737">
    <property type="term" value="C:cytoplasm"/>
    <property type="evidence" value="ECO:0007669"/>
    <property type="project" value="UniProtKB-SubCell"/>
</dbReference>
<keyword evidence="7 9" id="KW-0413">Isomerase</keyword>
<dbReference type="HAMAP" id="MF_00303">
    <property type="entry name" value="Trigger_factor_Tig"/>
    <property type="match status" value="1"/>
</dbReference>
<dbReference type="EMBL" id="BJXR01000068">
    <property type="protein sequence ID" value="GEN12745.1"/>
    <property type="molecule type" value="Genomic_DNA"/>
</dbReference>
<dbReference type="InterPro" id="IPR027304">
    <property type="entry name" value="Trigger_fact/SurA_dom_sf"/>
</dbReference>
<proteinExistence type="inferred from homology"/>
<comment type="caution">
    <text evidence="13">The sequence shown here is derived from an EMBL/GenBank/DDBJ whole genome shotgun (WGS) entry which is preliminary data.</text>
</comment>
<dbReference type="Proteomes" id="UP000321514">
    <property type="component" value="Unassembled WGS sequence"/>
</dbReference>
<dbReference type="SUPFAM" id="SSF54534">
    <property type="entry name" value="FKBP-like"/>
    <property type="match status" value="1"/>
</dbReference>
<dbReference type="Pfam" id="PF05697">
    <property type="entry name" value="Trigger_N"/>
    <property type="match status" value="1"/>
</dbReference>
<protein>
    <recommendedName>
        <fullName evidence="4 9">Trigger factor</fullName>
        <shortName evidence="9">TF</shortName>
        <ecNumber evidence="3 9">5.2.1.8</ecNumber>
    </recommendedName>
    <alternativeName>
        <fullName evidence="8 9">PPIase</fullName>
    </alternativeName>
</protein>
<sequence>MKVQVEELSPIEKKLSIEVESARVAEELNRAYSRLGQQVRLPGFRQGKVPRRILEQRFKDQVEDEVIQRVVQTAYLDAVREHNVEVVASPQVTNQGLKANAPFSFEARVEVKPKVEAKEYAELPLTKTDTAVTDEQIDEQLGRMRQSLSRLEPVTDRDSAASGDYATVDYDATVDGQPFAGSKAEGITVQVQPGELVESKIAALEGVKVGESKDIDYAFPADYRVEEVRGKTGRFHVTLKDIKKEISPELNDEFAKETGIAQTLEELRGKLRTDMERARRSQADNDDREAVMKGLVERNPFEIPRAMVERAMDSMLRGALQQLQRSGVDPSRLNLDFNRLREEMREKATQEVKGTLLLEAIAVKEGIQASDADVDARIEQLAVEAGQPVEAVKRYFKGPDERLGLSLRLREEKTIEFLKGRAKYS</sequence>
<dbReference type="PANTHER" id="PTHR30560">
    <property type="entry name" value="TRIGGER FACTOR CHAPERONE AND PEPTIDYL-PROLYL CIS/TRANS ISOMERASE"/>
    <property type="match status" value="1"/>
</dbReference>
<dbReference type="STRING" id="1334629.MFUL124B02_12400"/>
<dbReference type="GO" id="GO:0051301">
    <property type="term" value="P:cell division"/>
    <property type="evidence" value="ECO:0007669"/>
    <property type="project" value="UniProtKB-KW"/>
</dbReference>
<feature type="domain" description="PPIase FKBP-type" evidence="10">
    <location>
        <begin position="160"/>
        <end position="239"/>
    </location>
</feature>
<feature type="domain" description="Trigger factor ribosome-binding bacterial" evidence="11">
    <location>
        <begin position="1"/>
        <end position="143"/>
    </location>
</feature>
<evidence type="ECO:0000313" key="13">
    <source>
        <dbReference type="EMBL" id="GEN12745.1"/>
    </source>
</evidence>
<reference evidence="13 16" key="2">
    <citation type="submission" date="2019-07" db="EMBL/GenBank/DDBJ databases">
        <title>Whole genome shotgun sequence of Myxococcus fulvus NBRC 100333.</title>
        <authorList>
            <person name="Hosoyama A."/>
            <person name="Uohara A."/>
            <person name="Ohji S."/>
            <person name="Ichikawa N."/>
        </authorList>
    </citation>
    <scope>NUCLEOTIDE SEQUENCE [LARGE SCALE GENOMIC DNA]</scope>
    <source>
        <strain evidence="13 16">NBRC 100333</strain>
    </source>
</reference>
<evidence type="ECO:0000313" key="16">
    <source>
        <dbReference type="Proteomes" id="UP000321514"/>
    </source>
</evidence>
<dbReference type="GO" id="GO:0043335">
    <property type="term" value="P:protein unfolding"/>
    <property type="evidence" value="ECO:0007669"/>
    <property type="project" value="TreeGrafter"/>
</dbReference>
<organism evidence="13 16">
    <name type="scientific">Myxococcus fulvus</name>
    <dbReference type="NCBI Taxonomy" id="33"/>
    <lineage>
        <taxon>Bacteria</taxon>
        <taxon>Pseudomonadati</taxon>
        <taxon>Myxococcota</taxon>
        <taxon>Myxococcia</taxon>
        <taxon>Myxococcales</taxon>
        <taxon>Cystobacterineae</taxon>
        <taxon>Myxococcaceae</taxon>
        <taxon>Myxococcus</taxon>
    </lineage>
</organism>
<dbReference type="InterPro" id="IPR005215">
    <property type="entry name" value="Trig_fac"/>
</dbReference>
<keyword evidence="9" id="KW-0131">Cell cycle</keyword>
<dbReference type="InterPro" id="IPR036611">
    <property type="entry name" value="Trigger_fac_ribosome-bd_sf"/>
</dbReference>
<evidence type="ECO:0000256" key="5">
    <source>
        <dbReference type="ARBA" id="ARBA00023110"/>
    </source>
</evidence>
<accession>A0A511TEZ2</accession>
<dbReference type="InterPro" id="IPR008880">
    <property type="entry name" value="Trigger_fac_C"/>
</dbReference>
<evidence type="ECO:0000259" key="10">
    <source>
        <dbReference type="Pfam" id="PF00254"/>
    </source>
</evidence>
<dbReference type="Gene3D" id="3.10.50.40">
    <property type="match status" value="1"/>
</dbReference>
<evidence type="ECO:0000259" key="12">
    <source>
        <dbReference type="Pfam" id="PF05698"/>
    </source>
</evidence>
<evidence type="ECO:0000256" key="1">
    <source>
        <dbReference type="ARBA" id="ARBA00000971"/>
    </source>
</evidence>
<name>A0A511TEZ2_MYXFU</name>
<comment type="domain">
    <text evidence="9">Consists of 3 domains; the N-terminus binds the ribosome, the middle domain has PPIase activity, while the C-terminus has intrinsic chaperone activity on its own.</text>
</comment>
<feature type="domain" description="Trigger factor C-terminal" evidence="12">
    <location>
        <begin position="263"/>
        <end position="419"/>
    </location>
</feature>
<dbReference type="AlphaFoldDB" id="A0A511TEZ2"/>
<dbReference type="Proteomes" id="UP000183760">
    <property type="component" value="Unassembled WGS sequence"/>
</dbReference>
<keyword evidence="9" id="KW-0132">Cell division</keyword>
<dbReference type="SUPFAM" id="SSF102735">
    <property type="entry name" value="Trigger factor ribosome-binding domain"/>
    <property type="match status" value="1"/>
</dbReference>
<dbReference type="EC" id="5.2.1.8" evidence="3 9"/>
<dbReference type="EMBL" id="FOIB01000011">
    <property type="protein sequence ID" value="SEU36211.1"/>
    <property type="molecule type" value="Genomic_DNA"/>
</dbReference>
<evidence type="ECO:0000256" key="6">
    <source>
        <dbReference type="ARBA" id="ARBA00023186"/>
    </source>
</evidence>
<reference evidence="14 15" key="1">
    <citation type="submission" date="2016-10" db="EMBL/GenBank/DDBJ databases">
        <authorList>
            <person name="Varghese N."/>
            <person name="Submissions S."/>
        </authorList>
    </citation>
    <scope>NUCLEOTIDE SEQUENCE [LARGE SCALE GENOMIC DNA]</scope>
    <source>
        <strain evidence="14 15">DSM 16525</strain>
    </source>
</reference>
<evidence type="ECO:0000256" key="9">
    <source>
        <dbReference type="HAMAP-Rule" id="MF_00303"/>
    </source>
</evidence>
<evidence type="ECO:0000259" key="11">
    <source>
        <dbReference type="Pfam" id="PF05697"/>
    </source>
</evidence>
<evidence type="ECO:0000256" key="2">
    <source>
        <dbReference type="ARBA" id="ARBA00005464"/>
    </source>
</evidence>
<dbReference type="GO" id="GO:0043022">
    <property type="term" value="F:ribosome binding"/>
    <property type="evidence" value="ECO:0007669"/>
    <property type="project" value="TreeGrafter"/>
</dbReference>
<dbReference type="SUPFAM" id="SSF109998">
    <property type="entry name" value="Triger factor/SurA peptide-binding domain-like"/>
    <property type="match status" value="1"/>
</dbReference>
<dbReference type="GO" id="GO:0015031">
    <property type="term" value="P:protein transport"/>
    <property type="evidence" value="ECO:0007669"/>
    <property type="project" value="UniProtKB-UniRule"/>
</dbReference>
<dbReference type="Pfam" id="PF00254">
    <property type="entry name" value="FKBP_C"/>
    <property type="match status" value="1"/>
</dbReference>
<dbReference type="NCBIfam" id="TIGR00115">
    <property type="entry name" value="tig"/>
    <property type="match status" value="1"/>
</dbReference>
<dbReference type="PANTHER" id="PTHR30560:SF3">
    <property type="entry name" value="TRIGGER FACTOR-LIKE PROTEIN TIG, CHLOROPLASTIC"/>
    <property type="match status" value="1"/>
</dbReference>
<dbReference type="GO" id="GO:0003755">
    <property type="term" value="F:peptidyl-prolyl cis-trans isomerase activity"/>
    <property type="evidence" value="ECO:0007669"/>
    <property type="project" value="UniProtKB-UniRule"/>
</dbReference>
<gene>
    <name evidence="9 13" type="primary">tig</name>
    <name evidence="13" type="ORF">MFU01_77820</name>
    <name evidence="14" type="ORF">SAMN05443572_111124</name>
</gene>
<comment type="catalytic activity">
    <reaction evidence="1 9">
        <text>[protein]-peptidylproline (omega=180) = [protein]-peptidylproline (omega=0)</text>
        <dbReference type="Rhea" id="RHEA:16237"/>
        <dbReference type="Rhea" id="RHEA-COMP:10747"/>
        <dbReference type="Rhea" id="RHEA-COMP:10748"/>
        <dbReference type="ChEBI" id="CHEBI:83833"/>
        <dbReference type="ChEBI" id="CHEBI:83834"/>
        <dbReference type="EC" id="5.2.1.8"/>
    </reaction>
</comment>
<keyword evidence="9" id="KW-0963">Cytoplasm</keyword>
<keyword evidence="5 9" id="KW-0697">Rotamase</keyword>
<dbReference type="PIRSF" id="PIRSF003095">
    <property type="entry name" value="Trigger_factor"/>
    <property type="match status" value="1"/>
</dbReference>
<dbReference type="InterPro" id="IPR001179">
    <property type="entry name" value="PPIase_FKBP_dom"/>
</dbReference>
<evidence type="ECO:0000256" key="3">
    <source>
        <dbReference type="ARBA" id="ARBA00013194"/>
    </source>
</evidence>
<evidence type="ECO:0000256" key="7">
    <source>
        <dbReference type="ARBA" id="ARBA00023235"/>
    </source>
</evidence>
<dbReference type="OrthoDB" id="9767721at2"/>
<evidence type="ECO:0000313" key="14">
    <source>
        <dbReference type="EMBL" id="SEU36211.1"/>
    </source>
</evidence>
<evidence type="ECO:0000256" key="4">
    <source>
        <dbReference type="ARBA" id="ARBA00016902"/>
    </source>
</evidence>
<dbReference type="InterPro" id="IPR046357">
    <property type="entry name" value="PPIase_dom_sf"/>
</dbReference>
<evidence type="ECO:0000256" key="8">
    <source>
        <dbReference type="ARBA" id="ARBA00029986"/>
    </source>
</evidence>
<dbReference type="InterPro" id="IPR037041">
    <property type="entry name" value="Trigger_fac_C_sf"/>
</dbReference>
<dbReference type="Pfam" id="PF05698">
    <property type="entry name" value="Trigger_C"/>
    <property type="match status" value="1"/>
</dbReference>
<dbReference type="InterPro" id="IPR008881">
    <property type="entry name" value="Trigger_fac_ribosome-bd_bac"/>
</dbReference>
<evidence type="ECO:0000313" key="15">
    <source>
        <dbReference type="Proteomes" id="UP000183760"/>
    </source>
</evidence>
<dbReference type="Gene3D" id="3.30.70.1050">
    <property type="entry name" value="Trigger factor ribosome-binding domain"/>
    <property type="match status" value="1"/>
</dbReference>
<dbReference type="GO" id="GO:0044183">
    <property type="term" value="F:protein folding chaperone"/>
    <property type="evidence" value="ECO:0007669"/>
    <property type="project" value="TreeGrafter"/>
</dbReference>
<keyword evidence="15" id="KW-1185">Reference proteome</keyword>
<keyword evidence="6 9" id="KW-0143">Chaperone</keyword>
<comment type="similarity">
    <text evidence="2 9">Belongs to the FKBP-type PPIase family. Tig subfamily.</text>
</comment>
<dbReference type="GO" id="GO:0051083">
    <property type="term" value="P:'de novo' cotranslational protein folding"/>
    <property type="evidence" value="ECO:0007669"/>
    <property type="project" value="TreeGrafter"/>
</dbReference>